<sequence>MEILITVALVRAGITALVWPVWFRAQTRARRRKDPRYAPPHLMGVFDEVSYPSAYSAVQIIDVETRAPAPAPRPGGRPRL</sequence>
<feature type="transmembrane region" description="Helical" evidence="1">
    <location>
        <begin position="6"/>
        <end position="23"/>
    </location>
</feature>
<comment type="caution">
    <text evidence="2">The sequence shown here is derived from an EMBL/GenBank/DDBJ whole genome shotgun (WGS) entry which is preliminary data.</text>
</comment>
<dbReference type="EMBL" id="JBEPSJ010000001">
    <property type="protein sequence ID" value="MET4581905.1"/>
    <property type="molecule type" value="Genomic_DNA"/>
</dbReference>
<dbReference type="RefSeq" id="WP_354024064.1">
    <property type="nucleotide sequence ID" value="NZ_JBEPSJ010000001.1"/>
</dbReference>
<gene>
    <name evidence="2" type="ORF">ABIE21_001395</name>
</gene>
<proteinExistence type="predicted"/>
<reference evidence="2 3" key="1">
    <citation type="submission" date="2024-06" db="EMBL/GenBank/DDBJ databases">
        <title>Sorghum-associated microbial communities from plants grown in Nebraska, USA.</title>
        <authorList>
            <person name="Schachtman D."/>
        </authorList>
    </citation>
    <scope>NUCLEOTIDE SEQUENCE [LARGE SCALE GENOMIC DNA]</scope>
    <source>
        <strain evidence="2 3">2857</strain>
    </source>
</reference>
<keyword evidence="1" id="KW-0812">Transmembrane</keyword>
<organism evidence="2 3">
    <name type="scientific">Conyzicola nivalis</name>
    <dbReference type="NCBI Taxonomy" id="1477021"/>
    <lineage>
        <taxon>Bacteria</taxon>
        <taxon>Bacillati</taxon>
        <taxon>Actinomycetota</taxon>
        <taxon>Actinomycetes</taxon>
        <taxon>Micrococcales</taxon>
        <taxon>Microbacteriaceae</taxon>
        <taxon>Conyzicola</taxon>
    </lineage>
</organism>
<evidence type="ECO:0000313" key="2">
    <source>
        <dbReference type="EMBL" id="MET4581905.1"/>
    </source>
</evidence>
<keyword evidence="1" id="KW-1133">Transmembrane helix</keyword>
<protein>
    <submittedName>
        <fullName evidence="2">Uncharacterized protein</fullName>
    </submittedName>
</protein>
<accession>A0ABV2QLQ4</accession>
<keyword evidence="3" id="KW-1185">Reference proteome</keyword>
<keyword evidence="1" id="KW-0472">Membrane</keyword>
<dbReference type="Proteomes" id="UP001549257">
    <property type="component" value="Unassembled WGS sequence"/>
</dbReference>
<evidence type="ECO:0000256" key="1">
    <source>
        <dbReference type="SAM" id="Phobius"/>
    </source>
</evidence>
<evidence type="ECO:0000313" key="3">
    <source>
        <dbReference type="Proteomes" id="UP001549257"/>
    </source>
</evidence>
<name>A0ABV2QLQ4_9MICO</name>